<evidence type="ECO:0008006" key="2">
    <source>
        <dbReference type="Google" id="ProtNLM"/>
    </source>
</evidence>
<sequence>MRTSTQLAAMVAFLALGSYSAAAGEAGFLGGIDIGKNAARYEVRAGGAAYDVGPFTPDTFDGGVINGEVLAPSPAFLAVLGSPRPYIGTDIAISDDPIDVFYAGLNWEAYLTDRFYLGFSLGGSVNTDQKKRNDEGELRDLGSPVLFHLQASAGLDFTRDIGMQVYLNHISNANLASSNDGLESTGVRLIYRF</sequence>
<dbReference type="EMBL" id="LAZR01000356">
    <property type="protein sequence ID" value="KKN72746.1"/>
    <property type="molecule type" value="Genomic_DNA"/>
</dbReference>
<accession>A0A0F9VGU2</accession>
<evidence type="ECO:0000313" key="1">
    <source>
        <dbReference type="EMBL" id="KKN72746.1"/>
    </source>
</evidence>
<comment type="caution">
    <text evidence="1">The sequence shown here is derived from an EMBL/GenBank/DDBJ whole genome shotgun (WGS) entry which is preliminary data.</text>
</comment>
<dbReference type="InterPro" id="IPR018550">
    <property type="entry name" value="Lipid-A_deacylase-rel"/>
</dbReference>
<name>A0A0F9VGU2_9ZZZZ</name>
<gene>
    <name evidence="1" type="ORF">LCGC14_0407980</name>
</gene>
<organism evidence="1">
    <name type="scientific">marine sediment metagenome</name>
    <dbReference type="NCBI Taxonomy" id="412755"/>
    <lineage>
        <taxon>unclassified sequences</taxon>
        <taxon>metagenomes</taxon>
        <taxon>ecological metagenomes</taxon>
    </lineage>
</organism>
<dbReference type="Gene3D" id="2.40.160.20">
    <property type="match status" value="1"/>
</dbReference>
<reference evidence="1" key="1">
    <citation type="journal article" date="2015" name="Nature">
        <title>Complex archaea that bridge the gap between prokaryotes and eukaryotes.</title>
        <authorList>
            <person name="Spang A."/>
            <person name="Saw J.H."/>
            <person name="Jorgensen S.L."/>
            <person name="Zaremba-Niedzwiedzka K."/>
            <person name="Martijn J."/>
            <person name="Lind A.E."/>
            <person name="van Eijk R."/>
            <person name="Schleper C."/>
            <person name="Guy L."/>
            <person name="Ettema T.J."/>
        </authorList>
    </citation>
    <scope>NUCLEOTIDE SEQUENCE</scope>
</reference>
<proteinExistence type="predicted"/>
<dbReference type="Pfam" id="PF09411">
    <property type="entry name" value="PagL"/>
    <property type="match status" value="1"/>
</dbReference>
<protein>
    <recommendedName>
        <fullName evidence="2">Acyloxyacyl hydrolase</fullName>
    </recommendedName>
</protein>
<dbReference type="AlphaFoldDB" id="A0A0F9VGU2"/>